<dbReference type="SMART" id="SM00267">
    <property type="entry name" value="GGDEF"/>
    <property type="match status" value="1"/>
</dbReference>
<reference evidence="3 4" key="1">
    <citation type="submission" date="2019-06" db="EMBL/GenBank/DDBJ databases">
        <title>Sequencing the genomes of 1000 actinobacteria strains.</title>
        <authorList>
            <person name="Klenk H.-P."/>
        </authorList>
    </citation>
    <scope>NUCLEOTIDE SEQUENCE [LARGE SCALE GENOMIC DNA]</scope>
    <source>
        <strain evidence="3 4">DSM 44826</strain>
    </source>
</reference>
<dbReference type="SMART" id="SM00065">
    <property type="entry name" value="GAF"/>
    <property type="match status" value="1"/>
</dbReference>
<name>A0A561UJY0_9ACTN</name>
<dbReference type="GO" id="GO:0052621">
    <property type="term" value="F:diguanylate cyclase activity"/>
    <property type="evidence" value="ECO:0007669"/>
    <property type="project" value="TreeGrafter"/>
</dbReference>
<dbReference type="SUPFAM" id="SSF55073">
    <property type="entry name" value="Nucleotide cyclase"/>
    <property type="match status" value="1"/>
</dbReference>
<dbReference type="Gene3D" id="3.30.70.270">
    <property type="match status" value="1"/>
</dbReference>
<dbReference type="InterPro" id="IPR000160">
    <property type="entry name" value="GGDEF_dom"/>
</dbReference>
<dbReference type="CDD" id="cd01949">
    <property type="entry name" value="GGDEF"/>
    <property type="match status" value="1"/>
</dbReference>
<dbReference type="PANTHER" id="PTHR45138:SF24">
    <property type="entry name" value="DIGUANYLATE CYCLASE DGCC-RELATED"/>
    <property type="match status" value="1"/>
</dbReference>
<dbReference type="AlphaFoldDB" id="A0A561UJY0"/>
<gene>
    <name evidence="3" type="ORF">FHX73_113516</name>
</gene>
<dbReference type="PROSITE" id="PS50887">
    <property type="entry name" value="GGDEF"/>
    <property type="match status" value="1"/>
</dbReference>
<dbReference type="Gene3D" id="3.30.450.40">
    <property type="match status" value="1"/>
</dbReference>
<dbReference type="InterPro" id="IPR043128">
    <property type="entry name" value="Rev_trsase/Diguanyl_cyclase"/>
</dbReference>
<evidence type="ECO:0000256" key="1">
    <source>
        <dbReference type="SAM" id="MobiDB-lite"/>
    </source>
</evidence>
<evidence type="ECO:0000313" key="3">
    <source>
        <dbReference type="EMBL" id="TWF99669.1"/>
    </source>
</evidence>
<dbReference type="InterPro" id="IPR050469">
    <property type="entry name" value="Diguanylate_Cyclase"/>
</dbReference>
<evidence type="ECO:0000313" key="4">
    <source>
        <dbReference type="Proteomes" id="UP000317940"/>
    </source>
</evidence>
<feature type="compositionally biased region" description="Basic and acidic residues" evidence="1">
    <location>
        <begin position="394"/>
        <end position="403"/>
    </location>
</feature>
<dbReference type="GO" id="GO:0043709">
    <property type="term" value="P:cell adhesion involved in single-species biofilm formation"/>
    <property type="evidence" value="ECO:0007669"/>
    <property type="project" value="TreeGrafter"/>
</dbReference>
<organism evidence="3 4">
    <name type="scientific">Kitasatospora viridis</name>
    <dbReference type="NCBI Taxonomy" id="281105"/>
    <lineage>
        <taxon>Bacteria</taxon>
        <taxon>Bacillati</taxon>
        <taxon>Actinomycetota</taxon>
        <taxon>Actinomycetes</taxon>
        <taxon>Kitasatosporales</taxon>
        <taxon>Streptomycetaceae</taxon>
        <taxon>Kitasatospora</taxon>
    </lineage>
</organism>
<feature type="region of interest" description="Disordered" evidence="1">
    <location>
        <begin position="368"/>
        <end position="425"/>
    </location>
</feature>
<accession>A0A561UJY0</accession>
<comment type="caution">
    <text evidence="3">The sequence shown here is derived from an EMBL/GenBank/DDBJ whole genome shotgun (WGS) entry which is preliminary data.</text>
</comment>
<proteinExistence type="predicted"/>
<dbReference type="InterPro" id="IPR029016">
    <property type="entry name" value="GAF-like_dom_sf"/>
</dbReference>
<sequence>MADLEHPQSPAPDELTARGLDRRLQAVVELAQDMAGAQSALEAVRAAATRATAALDATMAAISVWDRESGRLRVLVNHGQLAAGEEEIPDDESYPVADFPEIVTYLDEHWTTGKLPRAWVQTAEDALPGEQAGFAGAAAFCRERAAGLRRRGRSCCLVAPIVLHGQAWGELYLARGAGLPVFTETDAQYATLLAAQVSAGLAQTERLADLRRLAFTDPLTGLANRRAVDARLESALAAHNQDGTVVSLVVCDVNGLKRINDRHGHEMGDRLLERFANQLSMAGAKLPGSLAARLGGDEFCLLAQGQKADEVVEVAEELCARALLLADGEGVACGIASTGDAIGPVSTPDRLFRLADAAQYRAKAARAPHPVVAGRSHGPGSAPDPTVLLADSADPQHRADGRGRPAAGAVRGPHGDRRRFRGAAHSADPGQLLATVLAALDQDGGGPALHPADTMGRLVVVAETAARLLDAVAWWISYVPPGSLLMHTAQHAVYRMTSGPDGTLTPAAARRAENQRARIEAPDAVFDLDHYPLTRRAVLGGSFALRTGAAGNDPAEEAVLVVGGYQGMVAAGGANPAGGWLVELFADDATLPLGQAAAALRALVAVALAGPASPPPS</sequence>
<dbReference type="PANTHER" id="PTHR45138">
    <property type="entry name" value="REGULATORY COMPONENTS OF SENSORY TRANSDUCTION SYSTEM"/>
    <property type="match status" value="1"/>
</dbReference>
<dbReference type="EMBL" id="VIWT01000001">
    <property type="protein sequence ID" value="TWF99669.1"/>
    <property type="molecule type" value="Genomic_DNA"/>
</dbReference>
<dbReference type="NCBIfam" id="TIGR00254">
    <property type="entry name" value="GGDEF"/>
    <property type="match status" value="1"/>
</dbReference>
<dbReference type="Proteomes" id="UP000317940">
    <property type="component" value="Unassembled WGS sequence"/>
</dbReference>
<evidence type="ECO:0000259" key="2">
    <source>
        <dbReference type="PROSITE" id="PS50887"/>
    </source>
</evidence>
<dbReference type="Pfam" id="PF01590">
    <property type="entry name" value="GAF"/>
    <property type="match status" value="1"/>
</dbReference>
<feature type="domain" description="GGDEF" evidence="2">
    <location>
        <begin position="244"/>
        <end position="376"/>
    </location>
</feature>
<dbReference type="InterPro" id="IPR029787">
    <property type="entry name" value="Nucleotide_cyclase"/>
</dbReference>
<dbReference type="GO" id="GO:1902201">
    <property type="term" value="P:negative regulation of bacterial-type flagellum-dependent cell motility"/>
    <property type="evidence" value="ECO:0007669"/>
    <property type="project" value="TreeGrafter"/>
</dbReference>
<dbReference type="SUPFAM" id="SSF55781">
    <property type="entry name" value="GAF domain-like"/>
    <property type="match status" value="1"/>
</dbReference>
<dbReference type="GO" id="GO:0005886">
    <property type="term" value="C:plasma membrane"/>
    <property type="evidence" value="ECO:0007669"/>
    <property type="project" value="TreeGrafter"/>
</dbReference>
<dbReference type="Pfam" id="PF00990">
    <property type="entry name" value="GGDEF"/>
    <property type="match status" value="1"/>
</dbReference>
<dbReference type="InterPro" id="IPR003018">
    <property type="entry name" value="GAF"/>
</dbReference>
<keyword evidence="4" id="KW-1185">Reference proteome</keyword>
<protein>
    <submittedName>
        <fullName evidence="3">Diguanylate cyclase (GGDEF)-like protein</fullName>
    </submittedName>
</protein>